<dbReference type="Pfam" id="PF13619">
    <property type="entry name" value="KTSC"/>
    <property type="match status" value="1"/>
</dbReference>
<gene>
    <name evidence="2" type="ORF">M8231_15940</name>
</gene>
<proteinExistence type="predicted"/>
<dbReference type="RefSeq" id="WP_249749243.1">
    <property type="nucleotide sequence ID" value="NZ_CP097298.1"/>
</dbReference>
<organism evidence="2 3">
    <name type="scientific">Brevundimonas albigilva</name>
    <dbReference type="NCBI Taxonomy" id="1312364"/>
    <lineage>
        <taxon>Bacteria</taxon>
        <taxon>Pseudomonadati</taxon>
        <taxon>Pseudomonadota</taxon>
        <taxon>Alphaproteobacteria</taxon>
        <taxon>Caulobacterales</taxon>
        <taxon>Caulobacteraceae</taxon>
        <taxon>Brevundimonas</taxon>
    </lineage>
</organism>
<evidence type="ECO:0000313" key="2">
    <source>
        <dbReference type="EMBL" id="URI15257.1"/>
    </source>
</evidence>
<dbReference type="InterPro" id="IPR025309">
    <property type="entry name" value="KTSC_dom"/>
</dbReference>
<keyword evidence="3" id="KW-1185">Reference proteome</keyword>
<accession>A0ABY4SKL4</accession>
<dbReference type="EMBL" id="CP097649">
    <property type="protein sequence ID" value="URI15257.1"/>
    <property type="molecule type" value="Genomic_DNA"/>
</dbReference>
<evidence type="ECO:0000313" key="3">
    <source>
        <dbReference type="Proteomes" id="UP001055429"/>
    </source>
</evidence>
<sequence>MPSSVIRRFDYDPSRRRLSVTFTSGDRYDYQAVPPEVADGLRGAVSKGRFFSARIRDRYAFERHPKTE</sequence>
<protein>
    <submittedName>
        <fullName evidence="2">KTSC domain-containing protein</fullName>
    </submittedName>
</protein>
<evidence type="ECO:0000259" key="1">
    <source>
        <dbReference type="Pfam" id="PF13619"/>
    </source>
</evidence>
<reference evidence="2" key="1">
    <citation type="submission" date="2022-05" db="EMBL/GenBank/DDBJ databases">
        <title>Brevundimonas albigilva TT17 genome sequence.</title>
        <authorList>
            <person name="Lee K."/>
            <person name="Son H."/>
        </authorList>
    </citation>
    <scope>NUCLEOTIDE SEQUENCE</scope>
    <source>
        <strain evidence="2">TT17</strain>
    </source>
</reference>
<name>A0ABY4SKL4_9CAUL</name>
<dbReference type="Proteomes" id="UP001055429">
    <property type="component" value="Chromosome"/>
</dbReference>
<feature type="domain" description="KTSC" evidence="1">
    <location>
        <begin position="3"/>
        <end position="59"/>
    </location>
</feature>